<proteinExistence type="predicted"/>
<evidence type="ECO:0000313" key="1">
    <source>
        <dbReference type="EMBL" id="KAJ9054256.1"/>
    </source>
</evidence>
<dbReference type="Proteomes" id="UP001165960">
    <property type="component" value="Unassembled WGS sequence"/>
</dbReference>
<protein>
    <submittedName>
        <fullName evidence="1">Uncharacterized protein</fullName>
    </submittedName>
</protein>
<reference evidence="1" key="1">
    <citation type="submission" date="2022-04" db="EMBL/GenBank/DDBJ databases">
        <title>Genome of the entomopathogenic fungus Entomophthora muscae.</title>
        <authorList>
            <person name="Elya C."/>
            <person name="Lovett B.R."/>
            <person name="Lee E."/>
            <person name="Macias A.M."/>
            <person name="Hajek A.E."/>
            <person name="De Bivort B.L."/>
            <person name="Kasson M.T."/>
            <person name="De Fine Licht H.H."/>
            <person name="Stajich J.E."/>
        </authorList>
    </citation>
    <scope>NUCLEOTIDE SEQUENCE</scope>
    <source>
        <strain evidence="1">Berkeley</strain>
    </source>
</reference>
<accession>A0ACC2RVW8</accession>
<dbReference type="EMBL" id="QTSX02006457">
    <property type="protein sequence ID" value="KAJ9054256.1"/>
    <property type="molecule type" value="Genomic_DNA"/>
</dbReference>
<gene>
    <name evidence="1" type="ORF">DSO57_1016564</name>
</gene>
<sequence>MEIENAVACQVVVLYRKPHGLSEKEVEESLFFRFHFQANPALTVGEVRSNAKQQFEKLYDLSVPTSQLQPGFLFSRFFDSFLCEMR</sequence>
<evidence type="ECO:0000313" key="2">
    <source>
        <dbReference type="Proteomes" id="UP001165960"/>
    </source>
</evidence>
<organism evidence="1 2">
    <name type="scientific">Entomophthora muscae</name>
    <dbReference type="NCBI Taxonomy" id="34485"/>
    <lineage>
        <taxon>Eukaryota</taxon>
        <taxon>Fungi</taxon>
        <taxon>Fungi incertae sedis</taxon>
        <taxon>Zoopagomycota</taxon>
        <taxon>Entomophthoromycotina</taxon>
        <taxon>Entomophthoromycetes</taxon>
        <taxon>Entomophthorales</taxon>
        <taxon>Entomophthoraceae</taxon>
        <taxon>Entomophthora</taxon>
    </lineage>
</organism>
<name>A0ACC2RVW8_9FUNG</name>
<comment type="caution">
    <text evidence="1">The sequence shown here is derived from an EMBL/GenBank/DDBJ whole genome shotgun (WGS) entry which is preliminary data.</text>
</comment>
<keyword evidence="2" id="KW-1185">Reference proteome</keyword>